<dbReference type="EMBL" id="JAWDJT010000012">
    <property type="protein sequence ID" value="MDU0372061.1"/>
    <property type="molecule type" value="Genomic_DNA"/>
</dbReference>
<sequence length="81" mass="9442">MSIQEQEKLLDTGYMLLEPFEASTIIRNPSNTGTVRIHKPVIRAKYGPRRTWYVLQRGFASSQQRDEHLQRLLKLPKYALG</sequence>
<keyword evidence="2" id="KW-1185">Reference proteome</keyword>
<name>A0ABU3TL03_9BACT</name>
<evidence type="ECO:0000313" key="2">
    <source>
        <dbReference type="Proteomes" id="UP001250698"/>
    </source>
</evidence>
<accession>A0ABU3TL03</accession>
<gene>
    <name evidence="1" type="ORF">ROI90_16770</name>
</gene>
<dbReference type="Proteomes" id="UP001250698">
    <property type="component" value="Unassembled WGS sequence"/>
</dbReference>
<protein>
    <submittedName>
        <fullName evidence="1">Uncharacterized protein</fullName>
    </submittedName>
</protein>
<evidence type="ECO:0000313" key="1">
    <source>
        <dbReference type="EMBL" id="MDU0372061.1"/>
    </source>
</evidence>
<reference evidence="1 2" key="1">
    <citation type="submission" date="2023-10" db="EMBL/GenBank/DDBJ databases">
        <title>Hymenobacter endophyticus sp. nov., an isolate from the leaf tissues of wheat.</title>
        <authorList>
            <person name="Dai Y."/>
        </authorList>
    </citation>
    <scope>NUCLEOTIDE SEQUENCE [LARGE SCALE GENOMIC DNA]</scope>
    <source>
        <strain evidence="1 2">ZK17L-C2</strain>
    </source>
</reference>
<dbReference type="RefSeq" id="WP_315999514.1">
    <property type="nucleotide sequence ID" value="NZ_JAWDJT010000012.1"/>
</dbReference>
<organism evidence="1 2">
    <name type="scientific">Hymenobacter endophyticus</name>
    <dbReference type="NCBI Taxonomy" id="3076335"/>
    <lineage>
        <taxon>Bacteria</taxon>
        <taxon>Pseudomonadati</taxon>
        <taxon>Bacteroidota</taxon>
        <taxon>Cytophagia</taxon>
        <taxon>Cytophagales</taxon>
        <taxon>Hymenobacteraceae</taxon>
        <taxon>Hymenobacter</taxon>
    </lineage>
</organism>
<comment type="caution">
    <text evidence="1">The sequence shown here is derived from an EMBL/GenBank/DDBJ whole genome shotgun (WGS) entry which is preliminary data.</text>
</comment>
<proteinExistence type="predicted"/>